<dbReference type="PANTHER" id="PTHR42852:SF13">
    <property type="entry name" value="PROTEIN DIPZ"/>
    <property type="match status" value="1"/>
</dbReference>
<sequence>MNLGPFAFSTGLIALLFGLVAALATAGFLRKRGLPDAGAALYLALIAGLLLARVAYVLRWRQQYLEQPFGILNLRDGGFDPAAGLVGLVLAALLIGWRRPTLRKALAAGALAGLAAWGFATLTAQLLREATRQPMPAVVLRDLEGHEVVMQSLRGKPLVVNLWATWCGPCRSELPMLVEAQRRMPQLRFVFADQGEDAATVADYLRRERLAPQLVLIDGKLELSARYGVHGYPTTLFLDADGILRDQHMGELSRATLADRLRRIAPQPATLTAPDAASHTY</sequence>
<dbReference type="CDD" id="cd02966">
    <property type="entry name" value="TlpA_like_family"/>
    <property type="match status" value="1"/>
</dbReference>
<feature type="transmembrane region" description="Helical" evidence="2">
    <location>
        <begin position="6"/>
        <end position="29"/>
    </location>
</feature>
<gene>
    <name evidence="4" type="ORF">AB7878_08395</name>
</gene>
<evidence type="ECO:0000256" key="2">
    <source>
        <dbReference type="SAM" id="Phobius"/>
    </source>
</evidence>
<dbReference type="InterPro" id="IPR036249">
    <property type="entry name" value="Thioredoxin-like_sf"/>
</dbReference>
<dbReference type="Pfam" id="PF00578">
    <property type="entry name" value="AhpC-TSA"/>
    <property type="match status" value="1"/>
</dbReference>
<feature type="transmembrane region" description="Helical" evidence="2">
    <location>
        <begin position="78"/>
        <end position="97"/>
    </location>
</feature>
<protein>
    <submittedName>
        <fullName evidence="4">TlpA family protein disulfide reductase</fullName>
    </submittedName>
</protein>
<keyword evidence="2" id="KW-1133">Transmembrane helix</keyword>
<accession>A0ABV4ASM8</accession>
<dbReference type="InterPro" id="IPR000866">
    <property type="entry name" value="AhpC/TSA"/>
</dbReference>
<name>A0ABV4ASM8_9GAMM</name>
<feature type="transmembrane region" description="Helical" evidence="2">
    <location>
        <begin position="41"/>
        <end position="58"/>
    </location>
</feature>
<dbReference type="InterPro" id="IPR013766">
    <property type="entry name" value="Thioredoxin_domain"/>
</dbReference>
<dbReference type="PROSITE" id="PS00194">
    <property type="entry name" value="THIOREDOXIN_1"/>
    <property type="match status" value="1"/>
</dbReference>
<dbReference type="PROSITE" id="PS51352">
    <property type="entry name" value="THIOREDOXIN_2"/>
    <property type="match status" value="1"/>
</dbReference>
<evidence type="ECO:0000313" key="5">
    <source>
        <dbReference type="Proteomes" id="UP001562159"/>
    </source>
</evidence>
<evidence type="ECO:0000256" key="1">
    <source>
        <dbReference type="ARBA" id="ARBA00023284"/>
    </source>
</evidence>
<keyword evidence="5" id="KW-1185">Reference proteome</keyword>
<reference evidence="4 5" key="1">
    <citation type="submission" date="2024-07" db="EMBL/GenBank/DDBJ databases">
        <title>Molecular mechanisms and environmental adaptations of flagellar loss and biofilm growth of Rhodanobacter under environmental stress.</title>
        <authorList>
            <person name="Chen M."/>
        </authorList>
    </citation>
    <scope>NUCLEOTIDE SEQUENCE [LARGE SCALE GENOMIC DNA]</scope>
    <source>
        <strain evidence="4 5">RS22</strain>
    </source>
</reference>
<dbReference type="Proteomes" id="UP001562159">
    <property type="component" value="Unassembled WGS sequence"/>
</dbReference>
<evidence type="ECO:0000259" key="3">
    <source>
        <dbReference type="PROSITE" id="PS51352"/>
    </source>
</evidence>
<organism evidence="4 5">
    <name type="scientific">Rhodanobacter humi</name>
    <dbReference type="NCBI Taxonomy" id="1888173"/>
    <lineage>
        <taxon>Bacteria</taxon>
        <taxon>Pseudomonadati</taxon>
        <taxon>Pseudomonadota</taxon>
        <taxon>Gammaproteobacteria</taxon>
        <taxon>Lysobacterales</taxon>
        <taxon>Rhodanobacteraceae</taxon>
        <taxon>Rhodanobacter</taxon>
    </lineage>
</organism>
<dbReference type="InterPro" id="IPR050553">
    <property type="entry name" value="Thioredoxin_ResA/DsbE_sf"/>
</dbReference>
<evidence type="ECO:0000313" key="4">
    <source>
        <dbReference type="EMBL" id="MEY2182436.1"/>
    </source>
</evidence>
<dbReference type="PANTHER" id="PTHR42852">
    <property type="entry name" value="THIOL:DISULFIDE INTERCHANGE PROTEIN DSBE"/>
    <property type="match status" value="1"/>
</dbReference>
<dbReference type="Gene3D" id="3.40.30.10">
    <property type="entry name" value="Glutaredoxin"/>
    <property type="match status" value="1"/>
</dbReference>
<comment type="caution">
    <text evidence="4">The sequence shown here is derived from an EMBL/GenBank/DDBJ whole genome shotgun (WGS) entry which is preliminary data.</text>
</comment>
<proteinExistence type="predicted"/>
<keyword evidence="1" id="KW-0676">Redox-active center</keyword>
<keyword evidence="2" id="KW-0472">Membrane</keyword>
<feature type="domain" description="Thioredoxin" evidence="3">
    <location>
        <begin position="129"/>
        <end position="266"/>
    </location>
</feature>
<dbReference type="InterPro" id="IPR017937">
    <property type="entry name" value="Thioredoxin_CS"/>
</dbReference>
<dbReference type="SUPFAM" id="SSF52833">
    <property type="entry name" value="Thioredoxin-like"/>
    <property type="match status" value="1"/>
</dbReference>
<keyword evidence="2" id="KW-0812">Transmembrane</keyword>
<dbReference type="EMBL" id="JBGBPY010000001">
    <property type="protein sequence ID" value="MEY2182436.1"/>
    <property type="molecule type" value="Genomic_DNA"/>
</dbReference>
<feature type="transmembrane region" description="Helical" evidence="2">
    <location>
        <begin position="106"/>
        <end position="127"/>
    </location>
</feature>